<sequence length="286" mass="32568">MTTWTLSRRTVVDGVEVAYDIMGSGPPVVLVHGFPSHSFIWRHVAPRLAETHSVYLYDLPGQGLSERRDGMDVSDPRQARVLKKLLDYWKLDRPAIVLHDIGNSYGMIAYYDEGCRYERIAFVSAAMLNPCVTAATLHAQKYIEAYRTMPNWIYEQILEARIRSTTFKPIQNVARLAYMKPFQGDLGQAVWYNRVAQIDPRHTDRLERQLGPLDVPVRIIWGTDDTWIPVDQAVRLQRILGGPTLSLIEGGGHFLMEDAPEEVTRHLIDFLNEPAVAQKTATIVKR</sequence>
<dbReference type="InterPro" id="IPR000639">
    <property type="entry name" value="Epox_hydrolase-like"/>
</dbReference>
<comment type="caution">
    <text evidence="2">The sequence shown here is derived from an EMBL/GenBank/DDBJ whole genome shotgun (WGS) entry which is preliminary data.</text>
</comment>
<dbReference type="InterPro" id="IPR029058">
    <property type="entry name" value="AB_hydrolase_fold"/>
</dbReference>
<dbReference type="PANTHER" id="PTHR43798">
    <property type="entry name" value="MONOACYLGLYCEROL LIPASE"/>
    <property type="match status" value="1"/>
</dbReference>
<dbReference type="GO" id="GO:0016020">
    <property type="term" value="C:membrane"/>
    <property type="evidence" value="ECO:0007669"/>
    <property type="project" value="TreeGrafter"/>
</dbReference>
<dbReference type="InterPro" id="IPR050266">
    <property type="entry name" value="AB_hydrolase_sf"/>
</dbReference>
<evidence type="ECO:0000313" key="2">
    <source>
        <dbReference type="EMBL" id="MBB4038446.1"/>
    </source>
</evidence>
<dbReference type="InterPro" id="IPR000073">
    <property type="entry name" value="AB_hydrolase_1"/>
</dbReference>
<proteinExistence type="predicted"/>
<evidence type="ECO:0000313" key="3">
    <source>
        <dbReference type="Proteomes" id="UP000519439"/>
    </source>
</evidence>
<dbReference type="AlphaFoldDB" id="A0A7W6N695"/>
<dbReference type="RefSeq" id="WP_084020639.1">
    <property type="nucleotide sequence ID" value="NZ_JACIDC010000001.1"/>
</dbReference>
<accession>A0A7W6N695</accession>
<dbReference type="SUPFAM" id="SSF53474">
    <property type="entry name" value="alpha/beta-Hydrolases"/>
    <property type="match status" value="1"/>
</dbReference>
<reference evidence="2 3" key="1">
    <citation type="submission" date="2020-08" db="EMBL/GenBank/DDBJ databases">
        <title>Genomic Encyclopedia of Type Strains, Phase IV (KMG-IV): sequencing the most valuable type-strain genomes for metagenomic binning, comparative biology and taxonomic classification.</title>
        <authorList>
            <person name="Goeker M."/>
        </authorList>
    </citation>
    <scope>NUCLEOTIDE SEQUENCE [LARGE SCALE GENOMIC DNA]</scope>
    <source>
        <strain evidence="2 3">DSM 15743</strain>
    </source>
</reference>
<dbReference type="Pfam" id="PF12697">
    <property type="entry name" value="Abhydrolase_6"/>
    <property type="match status" value="1"/>
</dbReference>
<dbReference type="Proteomes" id="UP000519439">
    <property type="component" value="Unassembled WGS sequence"/>
</dbReference>
<feature type="domain" description="AB hydrolase-1" evidence="1">
    <location>
        <begin position="28"/>
        <end position="263"/>
    </location>
</feature>
<organism evidence="2 3">
    <name type="scientific">Microvirga flocculans</name>
    <dbReference type="NCBI Taxonomy" id="217168"/>
    <lineage>
        <taxon>Bacteria</taxon>
        <taxon>Pseudomonadati</taxon>
        <taxon>Pseudomonadota</taxon>
        <taxon>Alphaproteobacteria</taxon>
        <taxon>Hyphomicrobiales</taxon>
        <taxon>Methylobacteriaceae</taxon>
        <taxon>Microvirga</taxon>
    </lineage>
</organism>
<name>A0A7W6N695_9HYPH</name>
<protein>
    <submittedName>
        <fullName evidence="2">Pimeloyl-ACP methyl ester carboxylesterase</fullName>
    </submittedName>
</protein>
<keyword evidence="3" id="KW-1185">Reference proteome</keyword>
<gene>
    <name evidence="2" type="ORF">GGR34_000075</name>
</gene>
<dbReference type="EMBL" id="JACIDC010000001">
    <property type="protein sequence ID" value="MBB4038446.1"/>
    <property type="molecule type" value="Genomic_DNA"/>
</dbReference>
<dbReference type="GO" id="GO:0047372">
    <property type="term" value="F:monoacylglycerol lipase activity"/>
    <property type="evidence" value="ECO:0007669"/>
    <property type="project" value="TreeGrafter"/>
</dbReference>
<evidence type="ECO:0000259" key="1">
    <source>
        <dbReference type="Pfam" id="PF12697"/>
    </source>
</evidence>
<dbReference type="Gene3D" id="3.40.50.1820">
    <property type="entry name" value="alpha/beta hydrolase"/>
    <property type="match status" value="1"/>
</dbReference>
<dbReference type="GO" id="GO:0046464">
    <property type="term" value="P:acylglycerol catabolic process"/>
    <property type="evidence" value="ECO:0007669"/>
    <property type="project" value="TreeGrafter"/>
</dbReference>
<dbReference type="PANTHER" id="PTHR43798:SF33">
    <property type="entry name" value="HYDROLASE, PUTATIVE (AFU_ORTHOLOGUE AFUA_2G14860)-RELATED"/>
    <property type="match status" value="1"/>
</dbReference>
<dbReference type="PRINTS" id="PR00412">
    <property type="entry name" value="EPOXHYDRLASE"/>
</dbReference>